<evidence type="ECO:0000256" key="1">
    <source>
        <dbReference type="SAM" id="MobiDB-lite"/>
    </source>
</evidence>
<dbReference type="InterPro" id="IPR010662">
    <property type="entry name" value="RBBP9/YdeN"/>
</dbReference>
<sequence>MKRDSRKPVQKRVSQLTDGGQGASPRFFQRSLRQVEPLISFATIRFCTVLCIAVCTGSFLQIARSRSDQRSLSEAFRSSRRSPSSVFPVGFLRNPTKGGGRSEWGRPSSCVSKGGGEEKAWRGRRQRLAIDCEATGGDTPGEKMEKPTKAIIIPGNGCGDDLSDCMWYPWLAQKFKSEGIECDLRGFPDPLYARESIWKPFAVETLGLDERTILVGHSSGAACSLRLVEEHKVAGCVLVSAYHDDLGDEIEAGSGYFNRPFEWEKMRFNAGWIIQFHSKDDHLVPVGVAREVASLLKPSEYVEQTEDGHFQDDEYEECMWERIKNRLK</sequence>
<dbReference type="EMBL" id="CDMZ01003842">
    <property type="protein sequence ID" value="CEM47794.1"/>
    <property type="molecule type" value="Genomic_DNA"/>
</dbReference>
<keyword evidence="2" id="KW-0812">Transmembrane</keyword>
<keyword evidence="2" id="KW-0472">Membrane</keyword>
<gene>
    <name evidence="3" type="ORF">Cvel_8513</name>
</gene>
<feature type="transmembrane region" description="Helical" evidence="2">
    <location>
        <begin position="38"/>
        <end position="60"/>
    </location>
</feature>
<dbReference type="Pfam" id="PF06821">
    <property type="entry name" value="Ser_hydrolase"/>
    <property type="match status" value="1"/>
</dbReference>
<dbReference type="VEuPathDB" id="CryptoDB:Cvel_8513"/>
<reference evidence="3" key="1">
    <citation type="submission" date="2014-11" db="EMBL/GenBank/DDBJ databases">
        <authorList>
            <person name="Otto D Thomas"/>
            <person name="Naeem Raeece"/>
        </authorList>
    </citation>
    <scope>NUCLEOTIDE SEQUENCE</scope>
</reference>
<proteinExistence type="predicted"/>
<dbReference type="Gene3D" id="3.40.50.1820">
    <property type="entry name" value="alpha/beta hydrolase"/>
    <property type="match status" value="1"/>
</dbReference>
<feature type="region of interest" description="Disordered" evidence="1">
    <location>
        <begin position="1"/>
        <end position="22"/>
    </location>
</feature>
<keyword evidence="2" id="KW-1133">Transmembrane helix</keyword>
<dbReference type="AlphaFoldDB" id="A0A0G4HTU0"/>
<accession>A0A0G4HTU0</accession>
<protein>
    <submittedName>
        <fullName evidence="3">Uncharacterized protein</fullName>
    </submittedName>
</protein>
<evidence type="ECO:0000256" key="2">
    <source>
        <dbReference type="SAM" id="Phobius"/>
    </source>
</evidence>
<name>A0A0G4HTU0_9ALVE</name>
<dbReference type="PANTHER" id="PTHR15394:SF3">
    <property type="entry name" value="SERINE HYDROLASE RBBP9"/>
    <property type="match status" value="1"/>
</dbReference>
<evidence type="ECO:0000313" key="3">
    <source>
        <dbReference type="EMBL" id="CEM47794.1"/>
    </source>
</evidence>
<dbReference type="PANTHER" id="PTHR15394">
    <property type="entry name" value="SERINE HYDROLASE RBBP9"/>
    <property type="match status" value="1"/>
</dbReference>
<dbReference type="GO" id="GO:0016787">
    <property type="term" value="F:hydrolase activity"/>
    <property type="evidence" value="ECO:0007669"/>
    <property type="project" value="InterPro"/>
</dbReference>
<organism evidence="3">
    <name type="scientific">Chromera velia CCMP2878</name>
    <dbReference type="NCBI Taxonomy" id="1169474"/>
    <lineage>
        <taxon>Eukaryota</taxon>
        <taxon>Sar</taxon>
        <taxon>Alveolata</taxon>
        <taxon>Colpodellida</taxon>
        <taxon>Chromeraceae</taxon>
        <taxon>Chromera</taxon>
    </lineage>
</organism>
<dbReference type="InterPro" id="IPR029058">
    <property type="entry name" value="AB_hydrolase_fold"/>
</dbReference>
<dbReference type="SUPFAM" id="SSF53474">
    <property type="entry name" value="alpha/beta-Hydrolases"/>
    <property type="match status" value="1"/>
</dbReference>